<dbReference type="Proteomes" id="UP000184782">
    <property type="component" value="Unassembled WGS sequence"/>
</dbReference>
<feature type="region of interest" description="Disordered" evidence="1">
    <location>
        <begin position="1"/>
        <end position="22"/>
    </location>
</feature>
<keyword evidence="3" id="KW-1185">Reference proteome</keyword>
<dbReference type="OrthoDB" id="1274833at2"/>
<dbReference type="AlphaFoldDB" id="A0A1N6FDG6"/>
<organism evidence="2 3">
    <name type="scientific">Chryseobacterium scophthalmum</name>
    <dbReference type="NCBI Taxonomy" id="59733"/>
    <lineage>
        <taxon>Bacteria</taxon>
        <taxon>Pseudomonadati</taxon>
        <taxon>Bacteroidota</taxon>
        <taxon>Flavobacteriia</taxon>
        <taxon>Flavobacteriales</taxon>
        <taxon>Weeksellaceae</taxon>
        <taxon>Chryseobacterium group</taxon>
        <taxon>Chryseobacterium</taxon>
    </lineage>
</organism>
<evidence type="ECO:0000313" key="3">
    <source>
        <dbReference type="Proteomes" id="UP000184782"/>
    </source>
</evidence>
<accession>A0A1N6FDG6</accession>
<feature type="compositionally biased region" description="Basic residues" evidence="1">
    <location>
        <begin position="1"/>
        <end position="11"/>
    </location>
</feature>
<name>A0A1N6FDG6_9FLAO</name>
<dbReference type="EMBL" id="FSRQ01000001">
    <property type="protein sequence ID" value="SIN93289.1"/>
    <property type="molecule type" value="Genomic_DNA"/>
</dbReference>
<reference evidence="3" key="1">
    <citation type="submission" date="2016-12" db="EMBL/GenBank/DDBJ databases">
        <authorList>
            <person name="Varghese N."/>
            <person name="Submissions S."/>
        </authorList>
    </citation>
    <scope>NUCLEOTIDE SEQUENCE [LARGE SCALE GENOMIC DNA]</scope>
    <source>
        <strain evidence="3">DSM 16779</strain>
    </source>
</reference>
<dbReference type="STRING" id="59733.SAMN05421769_1214"/>
<dbReference type="RefSeq" id="WP_159437587.1">
    <property type="nucleotide sequence ID" value="NZ_FSRQ01000001.1"/>
</dbReference>
<evidence type="ECO:0000313" key="2">
    <source>
        <dbReference type="EMBL" id="SIN93289.1"/>
    </source>
</evidence>
<proteinExistence type="predicted"/>
<evidence type="ECO:0000256" key="1">
    <source>
        <dbReference type="SAM" id="MobiDB-lite"/>
    </source>
</evidence>
<protein>
    <submittedName>
        <fullName evidence="2">Uncharacterized protein</fullName>
    </submittedName>
</protein>
<gene>
    <name evidence="2" type="ORF">SAMN05421769_1214</name>
</gene>
<sequence length="58" mass="7041">MKKKDKKKNKKNKESKEKLKKPKKDINDLIDELAYVNEKGNIRKSKRFLDDMYILDEE</sequence>